<keyword evidence="2" id="KW-0695">RNA-directed DNA polymerase</keyword>
<feature type="domain" description="Reverse transcriptase" evidence="1">
    <location>
        <begin position="1"/>
        <end position="121"/>
    </location>
</feature>
<dbReference type="GO" id="GO:0003964">
    <property type="term" value="F:RNA-directed DNA polymerase activity"/>
    <property type="evidence" value="ECO:0007669"/>
    <property type="project" value="UniProtKB-KW"/>
</dbReference>
<proteinExistence type="predicted"/>
<evidence type="ECO:0000313" key="2">
    <source>
        <dbReference type="EMBL" id="PKU39895.1"/>
    </source>
</evidence>
<protein>
    <submittedName>
        <fullName evidence="2">Rna-directed dna polymerase from mobile element jockey-like</fullName>
    </submittedName>
</protein>
<dbReference type="EMBL" id="KZ506386">
    <property type="protein sequence ID" value="PKU39895.1"/>
    <property type="molecule type" value="Genomic_DNA"/>
</dbReference>
<dbReference type="PROSITE" id="PS50878">
    <property type="entry name" value="RT_POL"/>
    <property type="match status" value="1"/>
</dbReference>
<organism evidence="2 3">
    <name type="scientific">Limosa lapponica baueri</name>
    <dbReference type="NCBI Taxonomy" id="1758121"/>
    <lineage>
        <taxon>Eukaryota</taxon>
        <taxon>Metazoa</taxon>
        <taxon>Chordata</taxon>
        <taxon>Craniata</taxon>
        <taxon>Vertebrata</taxon>
        <taxon>Euteleostomi</taxon>
        <taxon>Archelosauria</taxon>
        <taxon>Archosauria</taxon>
        <taxon>Dinosauria</taxon>
        <taxon>Saurischia</taxon>
        <taxon>Theropoda</taxon>
        <taxon>Coelurosauria</taxon>
        <taxon>Aves</taxon>
        <taxon>Neognathae</taxon>
        <taxon>Neoaves</taxon>
        <taxon>Charadriiformes</taxon>
        <taxon>Scolopacidae</taxon>
        <taxon>Limosa</taxon>
    </lineage>
</organism>
<dbReference type="Pfam" id="PF00078">
    <property type="entry name" value="RVT_1"/>
    <property type="match status" value="1"/>
</dbReference>
<dbReference type="PANTHER" id="PTHR33332">
    <property type="entry name" value="REVERSE TRANSCRIPTASE DOMAIN-CONTAINING PROTEIN"/>
    <property type="match status" value="1"/>
</dbReference>
<accession>A0A2I0U1J0</accession>
<evidence type="ECO:0000313" key="3">
    <source>
        <dbReference type="Proteomes" id="UP000233556"/>
    </source>
</evidence>
<reference evidence="3" key="1">
    <citation type="submission" date="2017-11" db="EMBL/GenBank/DDBJ databases">
        <authorList>
            <person name="Lima N.C."/>
            <person name="Parody-Merino A.M."/>
            <person name="Battley P.F."/>
            <person name="Fidler A.E."/>
            <person name="Prosdocimi F."/>
        </authorList>
    </citation>
    <scope>NUCLEOTIDE SEQUENCE [LARGE SCALE GENOMIC DNA]</scope>
</reference>
<dbReference type="OrthoDB" id="419189at2759"/>
<keyword evidence="3" id="KW-1185">Reference proteome</keyword>
<keyword evidence="2" id="KW-0808">Transferase</keyword>
<evidence type="ECO:0000259" key="1">
    <source>
        <dbReference type="PROSITE" id="PS50878"/>
    </source>
</evidence>
<dbReference type="AlphaFoldDB" id="A0A2I0U1J0"/>
<dbReference type="Proteomes" id="UP000233556">
    <property type="component" value="Unassembled WGS sequence"/>
</dbReference>
<reference evidence="3" key="2">
    <citation type="submission" date="2017-12" db="EMBL/GenBank/DDBJ databases">
        <title>Genome sequence of the Bar-tailed Godwit (Limosa lapponica baueri).</title>
        <authorList>
            <person name="Lima N.C.B."/>
            <person name="Parody-Merino A.M."/>
            <person name="Battley P.F."/>
            <person name="Fidler A.E."/>
            <person name="Prosdocimi F."/>
        </authorList>
    </citation>
    <scope>NUCLEOTIDE SEQUENCE [LARGE SCALE GENOMIC DNA]</scope>
</reference>
<sequence length="268" mass="30521">MRIENWLNGRAQRLMISGAESSWRPVTSGVPQGPVLGPVVFNIFINDLDEGTEHTLSKFAVDTKLVGVADTPKGCAAIQRDLDRLESWAERNLMKFSRGKCRVLHLGRNNPMDQYRLGVTCWGAALQRGTWESWWTTVEVSAPILAGYDVTNTGRAMRSLLRYFPFQRGCELLDYAELLGTKCQSANETKLCEAVNTLEVRDAIQRDLDRLEKWDHVNLMKFNQAKCKVLHMGQGNPRHRYRLGREWLESSPEKKDLGVLVVRKLDMS</sequence>
<keyword evidence="2" id="KW-0548">Nucleotidyltransferase</keyword>
<dbReference type="InterPro" id="IPR000477">
    <property type="entry name" value="RT_dom"/>
</dbReference>
<gene>
    <name evidence="2" type="ORF">llap_9802</name>
</gene>
<name>A0A2I0U1J0_LIMLA</name>